<reference evidence="2 3" key="1">
    <citation type="submission" date="2021-12" db="EMBL/GenBank/DDBJ databases">
        <title>Genome sequencing of bacteria with rrn-lacking chromosome and rrn-plasmid.</title>
        <authorList>
            <person name="Anda M."/>
            <person name="Iwasaki W."/>
        </authorList>
    </citation>
    <scope>NUCLEOTIDE SEQUENCE [LARGE SCALE GENOMIC DNA]</scope>
    <source>
        <strain evidence="2 3">NBRC 15940</strain>
    </source>
</reference>
<dbReference type="Proteomes" id="UP001310022">
    <property type="component" value="Unassembled WGS sequence"/>
</dbReference>
<dbReference type="GO" id="GO:0016747">
    <property type="term" value="F:acyltransferase activity, transferring groups other than amino-acyl groups"/>
    <property type="evidence" value="ECO:0007669"/>
    <property type="project" value="InterPro"/>
</dbReference>
<feature type="domain" description="N-acetyltransferase" evidence="1">
    <location>
        <begin position="9"/>
        <end position="170"/>
    </location>
</feature>
<dbReference type="EMBL" id="BQKE01000001">
    <property type="protein sequence ID" value="GJM60238.1"/>
    <property type="molecule type" value="Genomic_DNA"/>
</dbReference>
<evidence type="ECO:0000313" key="3">
    <source>
        <dbReference type="Proteomes" id="UP001310022"/>
    </source>
</evidence>
<dbReference type="AlphaFoldDB" id="A0AAN5AKV0"/>
<keyword evidence="3" id="KW-1185">Reference proteome</keyword>
<gene>
    <name evidence="2" type="ORF">PEDI_07900</name>
</gene>
<dbReference type="SUPFAM" id="SSF55729">
    <property type="entry name" value="Acyl-CoA N-acyltransferases (Nat)"/>
    <property type="match status" value="1"/>
</dbReference>
<dbReference type="InterPro" id="IPR016181">
    <property type="entry name" value="Acyl_CoA_acyltransferase"/>
</dbReference>
<name>A0AAN5AKV0_9BACT</name>
<accession>A0AAN5AKV0</accession>
<comment type="caution">
    <text evidence="2">The sequence shown here is derived from an EMBL/GenBank/DDBJ whole genome shotgun (WGS) entry which is preliminary data.</text>
</comment>
<organism evidence="2 3">
    <name type="scientific">Persicobacter diffluens</name>
    <dbReference type="NCBI Taxonomy" id="981"/>
    <lineage>
        <taxon>Bacteria</taxon>
        <taxon>Pseudomonadati</taxon>
        <taxon>Bacteroidota</taxon>
        <taxon>Cytophagia</taxon>
        <taxon>Cytophagales</taxon>
        <taxon>Persicobacteraceae</taxon>
        <taxon>Persicobacter</taxon>
    </lineage>
</organism>
<evidence type="ECO:0000259" key="1">
    <source>
        <dbReference type="PROSITE" id="PS51186"/>
    </source>
</evidence>
<sequence>MDMGTNNLLEIRDLLESDIALISDYWFTSSADHLLGMGVDLNCLPSREEMESFLYRQLDTEDQEKESLAMIATLKGEPIGHCNVNQITFGEEAHMHLHIWHESHRKMGVGAQMVLESIPVFFERLQLKRLWCEPYAENKAPNATLKKIGFKFKKNYFTIPGSFSFEQSVNQYELKKEDLEKLSTI</sequence>
<proteinExistence type="predicted"/>
<dbReference type="PROSITE" id="PS51186">
    <property type="entry name" value="GNAT"/>
    <property type="match status" value="1"/>
</dbReference>
<dbReference type="Pfam" id="PF13302">
    <property type="entry name" value="Acetyltransf_3"/>
    <property type="match status" value="1"/>
</dbReference>
<dbReference type="InterPro" id="IPR000182">
    <property type="entry name" value="GNAT_dom"/>
</dbReference>
<evidence type="ECO:0000313" key="2">
    <source>
        <dbReference type="EMBL" id="GJM60238.1"/>
    </source>
</evidence>
<protein>
    <recommendedName>
        <fullName evidence="1">N-acetyltransferase domain-containing protein</fullName>
    </recommendedName>
</protein>
<dbReference type="Gene3D" id="3.40.630.30">
    <property type="match status" value="1"/>
</dbReference>